<feature type="transmembrane region" description="Helical" evidence="2">
    <location>
        <begin position="36"/>
        <end position="55"/>
    </location>
</feature>
<dbReference type="Gene3D" id="2.60.120.200">
    <property type="match status" value="1"/>
</dbReference>
<feature type="region of interest" description="Disordered" evidence="1">
    <location>
        <begin position="233"/>
        <end position="268"/>
    </location>
</feature>
<keyword evidence="2" id="KW-0472">Membrane</keyword>
<sequence>MTAVTPYKSTVQDTARDGFGRLLLAEWTKLRSVPRWMLTLGAAAVLTILVALLTASGTESSGDGEGGAGPPSRLKAITDQGHLTYRTLEGDGSITARVASQQGADPWAKAGLMIRRSAERGAPYAAIMVTPRHGVRVQTGYRGGGAGGGTVTAPRWLRLTRAGATVTGYASADGRTWNRVGAVTLDGLPPSALAGLFVATPDKIKVERQFGGEVVSGQPADTTAAFDHVALAPARPQADTPWRDRSGPGGPAREQVGGSTRSGGTFTLAGSGDVGPDEFADDITQTTLTGLLIGQAAIVALAVLFVTAEYRRGTIRTTFAASPRRGRVLAAKAVVAGLAAFAAGLAAGFGSLLLAAPVLRSHGMSPPSPAEGPVLRAAIGTALLLAVIAVFSLAMATIMRRSAPAITVVLLLLLVPQIVATGLPVAAARWVERLTPAAGFAIQHTVHRYDTAIGPWAGLGVLCAYTAVAVAAAAWLLRRRDA</sequence>
<feature type="transmembrane region" description="Helical" evidence="2">
    <location>
        <begin position="288"/>
        <end position="308"/>
    </location>
</feature>
<evidence type="ECO:0000256" key="1">
    <source>
        <dbReference type="SAM" id="MobiDB-lite"/>
    </source>
</evidence>
<keyword evidence="2" id="KW-0812">Transmembrane</keyword>
<proteinExistence type="predicted"/>
<organism evidence="3 4">
    <name type="scientific">Actinomadura rubrisoli</name>
    <dbReference type="NCBI Taxonomy" id="2530368"/>
    <lineage>
        <taxon>Bacteria</taxon>
        <taxon>Bacillati</taxon>
        <taxon>Actinomycetota</taxon>
        <taxon>Actinomycetes</taxon>
        <taxon>Streptosporangiales</taxon>
        <taxon>Thermomonosporaceae</taxon>
        <taxon>Actinomadura</taxon>
    </lineage>
</organism>
<dbReference type="RefSeq" id="WP_131903557.1">
    <property type="nucleotide sequence ID" value="NZ_SMKU01000565.1"/>
</dbReference>
<gene>
    <name evidence="3" type="ORF">E1298_45350</name>
</gene>
<evidence type="ECO:0000313" key="3">
    <source>
        <dbReference type="EMBL" id="TDD61445.1"/>
    </source>
</evidence>
<comment type="caution">
    <text evidence="3">The sequence shown here is derived from an EMBL/GenBank/DDBJ whole genome shotgun (WGS) entry which is preliminary data.</text>
</comment>
<feature type="transmembrane region" description="Helical" evidence="2">
    <location>
        <begin position="329"/>
        <end position="354"/>
    </location>
</feature>
<feature type="transmembrane region" description="Helical" evidence="2">
    <location>
        <begin position="374"/>
        <end position="398"/>
    </location>
</feature>
<dbReference type="PANTHER" id="PTHR37305:SF1">
    <property type="entry name" value="MEMBRANE PROTEIN"/>
    <property type="match status" value="1"/>
</dbReference>
<reference evidence="3 4" key="1">
    <citation type="submission" date="2019-03" db="EMBL/GenBank/DDBJ databases">
        <title>Draft genome sequences of novel Actinobacteria.</title>
        <authorList>
            <person name="Sahin N."/>
            <person name="Ay H."/>
            <person name="Saygin H."/>
        </authorList>
    </citation>
    <scope>NUCLEOTIDE SEQUENCE [LARGE SCALE GENOMIC DNA]</scope>
    <source>
        <strain evidence="3 4">H3C3</strain>
    </source>
</reference>
<protein>
    <submittedName>
        <fullName evidence="3">ABC transporter permease</fullName>
    </submittedName>
</protein>
<evidence type="ECO:0000313" key="4">
    <source>
        <dbReference type="Proteomes" id="UP000294513"/>
    </source>
</evidence>
<dbReference type="AlphaFoldDB" id="A0A4R4ZRP9"/>
<name>A0A4R4ZRP9_9ACTN</name>
<accession>A0A4R4ZRP9</accession>
<dbReference type="GO" id="GO:0005886">
    <property type="term" value="C:plasma membrane"/>
    <property type="evidence" value="ECO:0007669"/>
    <property type="project" value="UniProtKB-SubCell"/>
</dbReference>
<keyword evidence="4" id="KW-1185">Reference proteome</keyword>
<dbReference type="PANTHER" id="PTHR37305">
    <property type="entry name" value="INTEGRAL MEMBRANE PROTEIN-RELATED"/>
    <property type="match status" value="1"/>
</dbReference>
<feature type="transmembrane region" description="Helical" evidence="2">
    <location>
        <begin position="456"/>
        <end position="477"/>
    </location>
</feature>
<dbReference type="Proteomes" id="UP000294513">
    <property type="component" value="Unassembled WGS sequence"/>
</dbReference>
<dbReference type="OrthoDB" id="185815at2"/>
<evidence type="ECO:0000256" key="2">
    <source>
        <dbReference type="SAM" id="Phobius"/>
    </source>
</evidence>
<dbReference type="GO" id="GO:0140359">
    <property type="term" value="F:ABC-type transporter activity"/>
    <property type="evidence" value="ECO:0007669"/>
    <property type="project" value="InterPro"/>
</dbReference>
<feature type="transmembrane region" description="Helical" evidence="2">
    <location>
        <begin position="405"/>
        <end position="427"/>
    </location>
</feature>
<dbReference type="EMBL" id="SMKU01000565">
    <property type="protein sequence ID" value="TDD61445.1"/>
    <property type="molecule type" value="Genomic_DNA"/>
</dbReference>
<keyword evidence="2" id="KW-1133">Transmembrane helix</keyword>